<evidence type="ECO:0000313" key="9">
    <source>
        <dbReference type="EMBL" id="CEQ40640.1"/>
    </source>
</evidence>
<comment type="subcellular location">
    <subcellularLocation>
        <location evidence="1">Nucleus</location>
        <location evidence="1">Nucleolus</location>
    </subcellularLocation>
</comment>
<accession>A0A0D6ELZ3</accession>
<evidence type="ECO:0000256" key="5">
    <source>
        <dbReference type="ARBA" id="ARBA00037300"/>
    </source>
</evidence>
<reference evidence="10" key="1">
    <citation type="submission" date="2015-02" db="EMBL/GenBank/DDBJ databases">
        <authorList>
            <person name="Gon?alves P."/>
        </authorList>
    </citation>
    <scope>NUCLEOTIDE SEQUENCE [LARGE SCALE GENOMIC DNA]</scope>
</reference>
<evidence type="ECO:0000259" key="8">
    <source>
        <dbReference type="Pfam" id="PF24779"/>
    </source>
</evidence>
<dbReference type="GO" id="GO:0006364">
    <property type="term" value="P:rRNA processing"/>
    <property type="evidence" value="ECO:0007669"/>
    <property type="project" value="UniProtKB-KW"/>
</dbReference>
<dbReference type="EMBL" id="CENE01000008">
    <property type="protein sequence ID" value="CEQ40640.1"/>
    <property type="molecule type" value="Genomic_DNA"/>
</dbReference>
<evidence type="ECO:0000256" key="7">
    <source>
        <dbReference type="SAM" id="MobiDB-lite"/>
    </source>
</evidence>
<feature type="domain" description="UTP23 sensor motif region" evidence="8">
    <location>
        <begin position="196"/>
        <end position="214"/>
    </location>
</feature>
<keyword evidence="4" id="KW-0539">Nucleus</keyword>
<dbReference type="AlphaFoldDB" id="A0A0D6ELZ3"/>
<organism evidence="9 10">
    <name type="scientific">Sporidiobolus salmonicolor</name>
    <name type="common">Yeast-like fungus</name>
    <name type="synonym">Sporobolomyces salmonicolor</name>
    <dbReference type="NCBI Taxonomy" id="5005"/>
    <lineage>
        <taxon>Eukaryota</taxon>
        <taxon>Fungi</taxon>
        <taxon>Dikarya</taxon>
        <taxon>Basidiomycota</taxon>
        <taxon>Pucciniomycotina</taxon>
        <taxon>Microbotryomycetes</taxon>
        <taxon>Sporidiobolales</taxon>
        <taxon>Sporidiobolaceae</taxon>
        <taxon>Sporobolomyces</taxon>
    </lineage>
</organism>
<comment type="similarity">
    <text evidence="6">Belongs to the UTP23/FCF1 family. UTP23 subfamily.</text>
</comment>
<dbReference type="Proteomes" id="UP000243876">
    <property type="component" value="Unassembled WGS sequence"/>
</dbReference>
<evidence type="ECO:0000256" key="6">
    <source>
        <dbReference type="ARBA" id="ARBA00038503"/>
    </source>
</evidence>
<dbReference type="PANTHER" id="PTHR12416">
    <property type="entry name" value="RRNA-PROCESSING PROTEIN UTP23 HOMOLOG"/>
    <property type="match status" value="1"/>
</dbReference>
<evidence type="ECO:0000313" key="10">
    <source>
        <dbReference type="Proteomes" id="UP000243876"/>
    </source>
</evidence>
<dbReference type="GO" id="GO:0032040">
    <property type="term" value="C:small-subunit processome"/>
    <property type="evidence" value="ECO:0007669"/>
    <property type="project" value="InterPro"/>
</dbReference>
<name>A0A0D6ELZ3_SPOSA</name>
<dbReference type="InterPro" id="IPR029060">
    <property type="entry name" value="PIN-like_dom_sf"/>
</dbReference>
<evidence type="ECO:0000256" key="3">
    <source>
        <dbReference type="ARBA" id="ARBA00022552"/>
    </source>
</evidence>
<dbReference type="OrthoDB" id="25675at2759"/>
<feature type="compositionally biased region" description="Basic residues" evidence="7">
    <location>
        <begin position="274"/>
        <end position="283"/>
    </location>
</feature>
<dbReference type="SUPFAM" id="SSF88723">
    <property type="entry name" value="PIN domain-like"/>
    <property type="match status" value="1"/>
</dbReference>
<dbReference type="Pfam" id="PF04900">
    <property type="entry name" value="Fcf1"/>
    <property type="match status" value="1"/>
</dbReference>
<protein>
    <submittedName>
        <fullName evidence="9">SPOSA6832_02284-mRNA-1:cds</fullName>
    </submittedName>
</protein>
<dbReference type="Pfam" id="PF24779">
    <property type="entry name" value="UTP23_sensor"/>
    <property type="match status" value="1"/>
</dbReference>
<dbReference type="CDD" id="cd09865">
    <property type="entry name" value="PIN_ScUtp23p-like"/>
    <property type="match status" value="1"/>
</dbReference>
<evidence type="ECO:0000256" key="2">
    <source>
        <dbReference type="ARBA" id="ARBA00022517"/>
    </source>
</evidence>
<feature type="region of interest" description="Disordered" evidence="7">
    <location>
        <begin position="167"/>
        <end position="298"/>
    </location>
</feature>
<keyword evidence="2" id="KW-0690">Ribosome biogenesis</keyword>
<dbReference type="Gene3D" id="3.40.50.1010">
    <property type="entry name" value="5'-nuclease"/>
    <property type="match status" value="1"/>
</dbReference>
<evidence type="ECO:0000256" key="4">
    <source>
        <dbReference type="ARBA" id="ARBA00023242"/>
    </source>
</evidence>
<evidence type="ECO:0000256" key="1">
    <source>
        <dbReference type="ARBA" id="ARBA00004604"/>
    </source>
</evidence>
<proteinExistence type="inferred from homology"/>
<feature type="compositionally biased region" description="Basic and acidic residues" evidence="7">
    <location>
        <begin position="184"/>
        <end position="194"/>
    </location>
</feature>
<comment type="function">
    <text evidence="5">Involved in rRNA-processing and ribosome biogenesis.</text>
</comment>
<dbReference type="InterPro" id="IPR006984">
    <property type="entry name" value="Fcf1/UTP23"/>
</dbReference>
<dbReference type="InterPro" id="IPR057776">
    <property type="entry name" value="UTP23_sensor"/>
</dbReference>
<keyword evidence="3" id="KW-0698">rRNA processing</keyword>
<gene>
    <name evidence="9" type="primary">SPOSA6832_02284</name>
</gene>
<keyword evidence="10" id="KW-1185">Reference proteome</keyword>
<sequence>MRQKRVKSYRKVMQLFQAAFGFRRRGLPRVQKLDFAPRLQDVLQGAVKPMITQCCIQALYDAGPEGQAAVDMAKGFERRKCNHFKPRPQDECMAAMAGEDNKNRYVFATQSLELRQTLRKVPGTPIVYIARSVVLLETPSDQTLAKKTAMESAKLHAPAAELALLSGQPLPDPAASDSDSEPDDTPRTGADEPPKKKKKRGPKGPNPLSVKKRKRAPAPAGQAGNKRPREDGGGAAEAAGERKRKRGDDPDGTVVSMAARGAGAAGGEGAGEARKKRKRRKKGGAGAAEGARGAEGDE</sequence>